<evidence type="ECO:0000313" key="4">
    <source>
        <dbReference type="Proteomes" id="UP000191661"/>
    </source>
</evidence>
<evidence type="ECO:0000259" key="2">
    <source>
        <dbReference type="Pfam" id="PF13175"/>
    </source>
</evidence>
<dbReference type="Proteomes" id="UP000191661">
    <property type="component" value="Unassembled WGS sequence"/>
</dbReference>
<feature type="domain" description="Endonuclease GajA/Old nuclease/RecF-like AAA" evidence="2">
    <location>
        <begin position="1"/>
        <end position="384"/>
    </location>
</feature>
<dbReference type="OrthoDB" id="25344at2157"/>
<organism evidence="3 4">
    <name type="scientific">Methanobrevibacter arboriphilus JCM 13429 = DSM 1125</name>
    <dbReference type="NCBI Taxonomy" id="1300164"/>
    <lineage>
        <taxon>Archaea</taxon>
        <taxon>Methanobacteriati</taxon>
        <taxon>Methanobacteriota</taxon>
        <taxon>Methanomada group</taxon>
        <taxon>Methanobacteria</taxon>
        <taxon>Methanobacteriales</taxon>
        <taxon>Methanobacteriaceae</taxon>
        <taxon>Methanobrevibacter</taxon>
    </lineage>
</organism>
<keyword evidence="4" id="KW-1185">Reference proteome</keyword>
<proteinExistence type="predicted"/>
<dbReference type="PANTHER" id="PTHR43581:SF4">
    <property type="entry name" value="ATP_GTP PHOSPHATASE"/>
    <property type="match status" value="1"/>
</dbReference>
<name>A0A1V6N5W1_METAZ</name>
<evidence type="ECO:0000313" key="3">
    <source>
        <dbReference type="EMBL" id="OQD59866.1"/>
    </source>
</evidence>
<dbReference type="EMBL" id="JXMW01000001">
    <property type="protein sequence ID" value="OQD59866.1"/>
    <property type="molecule type" value="Genomic_DNA"/>
</dbReference>
<dbReference type="InterPro" id="IPR041685">
    <property type="entry name" value="AAA_GajA/Old/RecF-like"/>
</dbReference>
<comment type="caution">
    <text evidence="3">The sequence shown here is derived from an EMBL/GenBank/DDBJ whole genome shotgun (WGS) entry which is preliminary data.</text>
</comment>
<feature type="coiled-coil region" evidence="1">
    <location>
        <begin position="125"/>
        <end position="159"/>
    </location>
</feature>
<reference evidence="3 4" key="1">
    <citation type="submission" date="2014-12" db="EMBL/GenBank/DDBJ databases">
        <title>Genome sequence of Methanobrevibacter arboriphilicus DH1, DSM1125.</title>
        <authorList>
            <person name="Poehlein A."/>
            <person name="Thauer R.K."/>
            <person name="Seedorf H."/>
            <person name="Daniel R."/>
        </authorList>
    </citation>
    <scope>NUCLEOTIDE SEQUENCE [LARGE SCALE GENOMIC DNA]</scope>
    <source>
        <strain evidence="3 4">DH1</strain>
    </source>
</reference>
<dbReference type="AlphaFoldDB" id="A0A1V6N5W1"/>
<dbReference type="SUPFAM" id="SSF52540">
    <property type="entry name" value="P-loop containing nucleoside triphosphate hydrolases"/>
    <property type="match status" value="1"/>
</dbReference>
<evidence type="ECO:0000256" key="1">
    <source>
        <dbReference type="SAM" id="Coils"/>
    </source>
</evidence>
<protein>
    <recommendedName>
        <fullName evidence="2">Endonuclease GajA/Old nuclease/RecF-like AAA domain-containing protein</fullName>
    </recommendedName>
</protein>
<dbReference type="Gene3D" id="3.40.50.300">
    <property type="entry name" value="P-loop containing nucleotide triphosphate hydrolases"/>
    <property type="match status" value="1"/>
</dbReference>
<gene>
    <name evidence="3" type="ORF">MBBAR_1c02760</name>
</gene>
<dbReference type="InterPro" id="IPR051396">
    <property type="entry name" value="Bact_Antivir_Def_Nuclease"/>
</dbReference>
<dbReference type="PANTHER" id="PTHR43581">
    <property type="entry name" value="ATP/GTP PHOSPHATASE"/>
    <property type="match status" value="1"/>
</dbReference>
<dbReference type="RefSeq" id="WP_158082495.1">
    <property type="nucleotide sequence ID" value="NZ_JXMW01000001.1"/>
</dbReference>
<dbReference type="Pfam" id="PF13175">
    <property type="entry name" value="AAA_15"/>
    <property type="match status" value="1"/>
</dbReference>
<dbReference type="InterPro" id="IPR027417">
    <property type="entry name" value="P-loop_NTPase"/>
</dbReference>
<keyword evidence="1" id="KW-0175">Coiled coil</keyword>
<accession>A0A1V6N5W1</accession>
<sequence length="622" mass="72383">MKIKNFNVENFKSIKNSGTIDLEKDITTLIGINEAGKSNILEALHFLNYAERFTYNELPLDSDLKEKYENGEDFLVLTVDILLKPDEIKNTTISGKIRDIITVKKFFSDNYKIYDNNKLIFEYKSEDVKKIANELKEILIKIENEDDDENENRESLKKELEGRIVYFPTEYEINELTDDTQAIDSFKSEYDEKLESLYTEINKRDDNFDEYRKLIPQVVLYEDKNDLTLEFNIKDINLERDHHKIPDLFKLSEIDFVQLKEMDNDSFVTELKRGSKLLTEKIRARWNEKSIEIEIHERNGKIFMTLTDKHLKSSHNLKIRSDGLNQFLRTFVVNNAKNYKNKVLLFDDVGVYLHAKGQLDLLDTFKELSNENQVIISTHSPFMIDTNKLSKTRAIIKTEENGTLIDKNMKKRGDSYHTIRLAMGIPLDNSLILNSPNVLVEGEVDKIILDSMYKILELDIPLESFTSLPCAGCTKVIDMAHIALTYHKMPAILLDSDDSGKKSKEEVKKLLPDVNVIDYGDLKGLNGKLEIENLIDIDYYLKSLNNVHSNDLDQELTKSDFTKRNPTFRDIKLFFKGKHLKLDKREIALDISKRIDDEELPPKKTIQNFKQLFELINDNCEK</sequence>